<dbReference type="SUPFAM" id="SSF53850">
    <property type="entry name" value="Periplasmic binding protein-like II"/>
    <property type="match status" value="1"/>
</dbReference>
<dbReference type="OrthoDB" id="3495561at2"/>
<keyword evidence="4" id="KW-0472">Membrane</keyword>
<dbReference type="Proteomes" id="UP000236723">
    <property type="component" value="Unassembled WGS sequence"/>
</dbReference>
<name>A0A1H5TDH7_9ACTN</name>
<dbReference type="AlphaFoldDB" id="A0A1H5TDH7"/>
<accession>A0A1H5TDH7</accession>
<keyword evidence="3" id="KW-0732">Signal</keyword>
<protein>
    <submittedName>
        <fullName evidence="5">Carbohydrate ABC transporter substrate-binding protein, CUT1 family</fullName>
    </submittedName>
</protein>
<dbReference type="Pfam" id="PF13416">
    <property type="entry name" value="SBP_bac_8"/>
    <property type="match status" value="1"/>
</dbReference>
<evidence type="ECO:0000313" key="6">
    <source>
        <dbReference type="Proteomes" id="UP000236723"/>
    </source>
</evidence>
<dbReference type="Gene3D" id="3.40.190.10">
    <property type="entry name" value="Periplasmic binding protein-like II"/>
    <property type="match status" value="2"/>
</dbReference>
<comment type="similarity">
    <text evidence="1">Belongs to the bacterial solute-binding protein 1 family.</text>
</comment>
<feature type="transmembrane region" description="Helical" evidence="4">
    <location>
        <begin position="12"/>
        <end position="32"/>
    </location>
</feature>
<dbReference type="RefSeq" id="WP_103935989.1">
    <property type="nucleotide sequence ID" value="NZ_FNVO01000001.1"/>
</dbReference>
<evidence type="ECO:0000313" key="5">
    <source>
        <dbReference type="EMBL" id="SEF60823.1"/>
    </source>
</evidence>
<dbReference type="PANTHER" id="PTHR30061:SF50">
    <property type="entry name" value="MALTOSE_MALTODEXTRIN-BINDING PERIPLASMIC PROTEIN"/>
    <property type="match status" value="1"/>
</dbReference>
<dbReference type="PANTHER" id="PTHR30061">
    <property type="entry name" value="MALTOSE-BINDING PERIPLASMIC PROTEIN"/>
    <property type="match status" value="1"/>
</dbReference>
<sequence length="469" mass="51518">MFSRVPRRICDDVNMWLAVAAGLVVFAALAGWPLRPAARLDCAGNTVLQVAGGRDVSIDHQQRAIIDSWDGAGPAAEYAELVELPPVADQQHSQMLAWARSRGCPAVDVYILDTQWIPEFARGGYIEPISPNDVDMGDVLPNIRKAVEYDGRTWAVPFNADAALLYYRTDLDIEKPRTWSDLWQQAQRLLMDDDNGLSSGYAPQFGEYEGMTVNALELIWAAGGDLIDRHGQVTVDREPVRRLLETLLGQIGDESPAGQEDGGRPVIGRSALDHFEADSIKAFADGRVAFMRSWPYAYARLANNEWMGSSDKSLKFAVAELPGSEDGRPGRSVLGGQSLAIDARSPHKRAALALIRHLVSEESQQRLFSCGGFAPVLRRVYLSPEQCPSTDSDRKVVRRLPDEQVGTLLRAVETARPRPAWPYYTEVSRVLSRGLRDCLSGLRGCDSPAGVAAFTDELAGELTVAMRGR</sequence>
<dbReference type="EMBL" id="FNVO01000001">
    <property type="protein sequence ID" value="SEF60823.1"/>
    <property type="molecule type" value="Genomic_DNA"/>
</dbReference>
<gene>
    <name evidence="5" type="ORF">SAMN04489712_101576</name>
</gene>
<dbReference type="GO" id="GO:1901982">
    <property type="term" value="F:maltose binding"/>
    <property type="evidence" value="ECO:0007669"/>
    <property type="project" value="TreeGrafter"/>
</dbReference>
<reference evidence="6" key="1">
    <citation type="submission" date="2016-10" db="EMBL/GenBank/DDBJ databases">
        <authorList>
            <person name="Varghese N."/>
            <person name="Submissions S."/>
        </authorList>
    </citation>
    <scope>NUCLEOTIDE SEQUENCE [LARGE SCALE GENOMIC DNA]</scope>
    <source>
        <strain evidence="6">DSM 43163</strain>
    </source>
</reference>
<organism evidence="5 6">
    <name type="scientific">Thermomonospora echinospora</name>
    <dbReference type="NCBI Taxonomy" id="1992"/>
    <lineage>
        <taxon>Bacteria</taxon>
        <taxon>Bacillati</taxon>
        <taxon>Actinomycetota</taxon>
        <taxon>Actinomycetes</taxon>
        <taxon>Streptosporangiales</taxon>
        <taxon>Thermomonosporaceae</taxon>
        <taxon>Thermomonospora</taxon>
    </lineage>
</organism>
<keyword evidence="6" id="KW-1185">Reference proteome</keyword>
<dbReference type="GO" id="GO:0042956">
    <property type="term" value="P:maltodextrin transmembrane transport"/>
    <property type="evidence" value="ECO:0007669"/>
    <property type="project" value="TreeGrafter"/>
</dbReference>
<evidence type="ECO:0000256" key="1">
    <source>
        <dbReference type="ARBA" id="ARBA00008520"/>
    </source>
</evidence>
<dbReference type="GO" id="GO:0015768">
    <property type="term" value="P:maltose transport"/>
    <property type="evidence" value="ECO:0007669"/>
    <property type="project" value="TreeGrafter"/>
</dbReference>
<proteinExistence type="inferred from homology"/>
<dbReference type="InterPro" id="IPR006059">
    <property type="entry name" value="SBP"/>
</dbReference>
<keyword evidence="2" id="KW-0813">Transport</keyword>
<keyword evidence="4" id="KW-0812">Transmembrane</keyword>
<evidence type="ECO:0000256" key="3">
    <source>
        <dbReference type="ARBA" id="ARBA00022729"/>
    </source>
</evidence>
<evidence type="ECO:0000256" key="4">
    <source>
        <dbReference type="SAM" id="Phobius"/>
    </source>
</evidence>
<keyword evidence="4" id="KW-1133">Transmembrane helix</keyword>
<dbReference type="GO" id="GO:0055052">
    <property type="term" value="C:ATP-binding cassette (ABC) transporter complex, substrate-binding subunit-containing"/>
    <property type="evidence" value="ECO:0007669"/>
    <property type="project" value="TreeGrafter"/>
</dbReference>
<evidence type="ECO:0000256" key="2">
    <source>
        <dbReference type="ARBA" id="ARBA00022448"/>
    </source>
</evidence>